<evidence type="ECO:0000256" key="1">
    <source>
        <dbReference type="ARBA" id="ARBA00004141"/>
    </source>
</evidence>
<keyword evidence="7 8" id="KW-0472">Membrane</keyword>
<evidence type="ECO:0000256" key="6">
    <source>
        <dbReference type="ARBA" id="ARBA00022989"/>
    </source>
</evidence>
<feature type="transmembrane region" description="Helical" evidence="8">
    <location>
        <begin position="115"/>
        <end position="134"/>
    </location>
</feature>
<keyword evidence="4" id="KW-0309">Germination</keyword>
<evidence type="ECO:0000313" key="9">
    <source>
        <dbReference type="EMBL" id="MFB9758659.1"/>
    </source>
</evidence>
<gene>
    <name evidence="9" type="ORF">ACFFMS_09130</name>
</gene>
<comment type="caution">
    <text evidence="9">The sequence shown here is derived from an EMBL/GenBank/DDBJ whole genome shotgun (WGS) entry which is preliminary data.</text>
</comment>
<keyword evidence="10" id="KW-1185">Reference proteome</keyword>
<evidence type="ECO:0000256" key="4">
    <source>
        <dbReference type="ARBA" id="ARBA00022544"/>
    </source>
</evidence>
<dbReference type="EMBL" id="JBHMAF010000038">
    <property type="protein sequence ID" value="MFB9758659.1"/>
    <property type="molecule type" value="Genomic_DNA"/>
</dbReference>
<feature type="transmembrane region" description="Helical" evidence="8">
    <location>
        <begin position="332"/>
        <end position="353"/>
    </location>
</feature>
<evidence type="ECO:0000256" key="7">
    <source>
        <dbReference type="ARBA" id="ARBA00023136"/>
    </source>
</evidence>
<comment type="subcellular location">
    <subcellularLocation>
        <location evidence="1">Membrane</location>
        <topology evidence="1">Multi-pass membrane protein</topology>
    </subcellularLocation>
</comment>
<dbReference type="InterPro" id="IPR004761">
    <property type="entry name" value="Spore_GerAB"/>
</dbReference>
<comment type="similarity">
    <text evidence="2">Belongs to the amino acid-polyamine-organocation (APC) superfamily. Spore germination protein (SGP) (TC 2.A.3.9) family.</text>
</comment>
<keyword evidence="3" id="KW-0813">Transport</keyword>
<evidence type="ECO:0000256" key="3">
    <source>
        <dbReference type="ARBA" id="ARBA00022448"/>
    </source>
</evidence>
<dbReference type="Pfam" id="PF03845">
    <property type="entry name" value="Spore_permease"/>
    <property type="match status" value="1"/>
</dbReference>
<keyword evidence="6 8" id="KW-1133">Transmembrane helix</keyword>
<feature type="transmembrane region" description="Helical" evidence="8">
    <location>
        <begin position="12"/>
        <end position="30"/>
    </location>
</feature>
<dbReference type="RefSeq" id="WP_379948950.1">
    <property type="nucleotide sequence ID" value="NZ_JBHMAF010000038.1"/>
</dbReference>
<evidence type="ECO:0000313" key="10">
    <source>
        <dbReference type="Proteomes" id="UP001589609"/>
    </source>
</evidence>
<feature type="transmembrane region" description="Helical" evidence="8">
    <location>
        <begin position="216"/>
        <end position="241"/>
    </location>
</feature>
<keyword evidence="5 8" id="KW-0812">Transmembrane</keyword>
<feature type="transmembrane region" description="Helical" evidence="8">
    <location>
        <begin position="270"/>
        <end position="294"/>
    </location>
</feature>
<proteinExistence type="inferred from homology"/>
<evidence type="ECO:0000256" key="2">
    <source>
        <dbReference type="ARBA" id="ARBA00007998"/>
    </source>
</evidence>
<name>A0ABV5WDI3_9BACI</name>
<dbReference type="NCBIfam" id="TIGR00912">
    <property type="entry name" value="2A0309"/>
    <property type="match status" value="1"/>
</dbReference>
<feature type="transmembrane region" description="Helical" evidence="8">
    <location>
        <begin position="36"/>
        <end position="57"/>
    </location>
</feature>
<accession>A0ABV5WDI3</accession>
<dbReference type="PANTHER" id="PTHR34975:SF2">
    <property type="entry name" value="SPORE GERMINATION PROTEIN A2"/>
    <property type="match status" value="1"/>
</dbReference>
<dbReference type="PANTHER" id="PTHR34975">
    <property type="entry name" value="SPORE GERMINATION PROTEIN A2"/>
    <property type="match status" value="1"/>
</dbReference>
<dbReference type="Proteomes" id="UP001589609">
    <property type="component" value="Unassembled WGS sequence"/>
</dbReference>
<reference evidence="9 10" key="1">
    <citation type="submission" date="2024-09" db="EMBL/GenBank/DDBJ databases">
        <authorList>
            <person name="Sun Q."/>
            <person name="Mori K."/>
        </authorList>
    </citation>
    <scope>NUCLEOTIDE SEQUENCE [LARGE SCALE GENOMIC DNA]</scope>
    <source>
        <strain evidence="9 10">JCM 11201</strain>
    </source>
</reference>
<feature type="transmembrane region" description="Helical" evidence="8">
    <location>
        <begin position="141"/>
        <end position="161"/>
    </location>
</feature>
<sequence length="375" mass="42202">MEKAKISAIQLFAMMFIFEMGTAVVISYGVHAKKDAWLAILLGLGAGIVLSFIYYLLFRQYPTLPLTGYAKKIFGKYLGWIIGLLYILFFLYISARNIREFGELLISSTLRKTPLLAITILFVLTICYVLYLGIEVLGRTAEVFLVILLLLGVTGNFLVLVSGNWHPHNLQPFLEYGWKPIIMTAFRDILIFPFGEMLVFTMLLPYLNQPELVKKVGLSAFISGGLVLSYTTSLNITVLSIEEVERSTFPLLSTVGKVNLMEFLQRLDAIVVYTLLITVFFKAAIYFYGALMGMAELFNLKNHQQILLPMGVILIFFSIVLSATFAEQTEEGILVHYIAIVLLIIIPLLMLLVSLIRNRFKKAEDEKGKSESSAT</sequence>
<feature type="transmembrane region" description="Helical" evidence="8">
    <location>
        <begin position="77"/>
        <end position="95"/>
    </location>
</feature>
<feature type="transmembrane region" description="Helical" evidence="8">
    <location>
        <begin position="181"/>
        <end position="204"/>
    </location>
</feature>
<organism evidence="9 10">
    <name type="scientific">Ectobacillus funiculus</name>
    <dbReference type="NCBI Taxonomy" id="137993"/>
    <lineage>
        <taxon>Bacteria</taxon>
        <taxon>Bacillati</taxon>
        <taxon>Bacillota</taxon>
        <taxon>Bacilli</taxon>
        <taxon>Bacillales</taxon>
        <taxon>Bacillaceae</taxon>
        <taxon>Ectobacillus</taxon>
    </lineage>
</organism>
<feature type="transmembrane region" description="Helical" evidence="8">
    <location>
        <begin position="306"/>
        <end position="326"/>
    </location>
</feature>
<evidence type="ECO:0000256" key="5">
    <source>
        <dbReference type="ARBA" id="ARBA00022692"/>
    </source>
</evidence>
<evidence type="ECO:0000256" key="8">
    <source>
        <dbReference type="SAM" id="Phobius"/>
    </source>
</evidence>
<protein>
    <submittedName>
        <fullName evidence="9">GerAB/ArcD/ProY family transporter</fullName>
    </submittedName>
</protein>